<reference evidence="8" key="3">
    <citation type="submission" date="2014-09" db="EMBL/GenBank/DDBJ databases">
        <authorList>
            <person name="Magalhaes I.L.F."/>
            <person name="Oliveira U."/>
            <person name="Santos F.R."/>
            <person name="Vidigal T.H.D.A."/>
            <person name="Brescovit A.D."/>
            <person name="Santos A.J."/>
        </authorList>
    </citation>
    <scope>NUCLEOTIDE SEQUENCE</scope>
</reference>
<evidence type="ECO:0000313" key="6">
    <source>
        <dbReference type="EMBL" id="JAG23627.1"/>
    </source>
</evidence>
<evidence type="ECO:0000313" key="9">
    <source>
        <dbReference type="EMBL" id="JAP99175.1"/>
    </source>
</evidence>
<sequence length="243" mass="26202">MEVSFASKRVLVTGAGQGIGRELAKKLAKCGAKVTAISKTEKYLKTLKEESPTIRIVTADVSSPDIRKTLRSLGPFDCLVNNAALAILEPVLETTDENFDKLFNVNVKGVFVVSQEVARMMVENKIKGSIVNLSSQASKCALRDHLAYCASKSAVDMLSKVMALELGEHGIRVNCVNPTVVMTAMGKIGWADPAKANPLLERIPLHRFAEVEEVVDPILFLLSDKASMISGIEVPVDGGFLAC</sequence>
<dbReference type="PRINTS" id="PR00081">
    <property type="entry name" value="GDHRDH"/>
</dbReference>
<evidence type="ECO:0000313" key="7">
    <source>
        <dbReference type="EMBL" id="JAG23628.1"/>
    </source>
</evidence>
<dbReference type="GO" id="GO:0004090">
    <property type="term" value="F:carbonyl reductase (NADPH) activity"/>
    <property type="evidence" value="ECO:0007669"/>
    <property type="project" value="TreeGrafter"/>
</dbReference>
<name>A0A0A9XW67_LYGHE</name>
<proteinExistence type="inferred from homology"/>
<dbReference type="InterPro" id="IPR020904">
    <property type="entry name" value="Sc_DH/Rdtase_CS"/>
</dbReference>
<dbReference type="SUPFAM" id="SSF51735">
    <property type="entry name" value="NAD(P)-binding Rossmann-fold domains"/>
    <property type="match status" value="1"/>
</dbReference>
<evidence type="ECO:0000256" key="4">
    <source>
        <dbReference type="ARBA" id="ARBA00023002"/>
    </source>
</evidence>
<dbReference type="EMBL" id="GBRD01015772">
    <property type="protein sequence ID" value="JAG50054.1"/>
    <property type="molecule type" value="Transcribed_RNA"/>
</dbReference>
<dbReference type="PANTHER" id="PTHR44252:SF3">
    <property type="entry name" value="D-ERYTHRULOSE REDUCTASE-RELATED"/>
    <property type="match status" value="1"/>
</dbReference>
<dbReference type="PRINTS" id="PR00080">
    <property type="entry name" value="SDRFAMILY"/>
</dbReference>
<evidence type="ECO:0000256" key="3">
    <source>
        <dbReference type="ARBA" id="ARBA00022857"/>
    </source>
</evidence>
<evidence type="ECO:0000313" key="5">
    <source>
        <dbReference type="EMBL" id="JAG23626.1"/>
    </source>
</evidence>
<keyword evidence="4" id="KW-0560">Oxidoreductase</keyword>
<dbReference type="EMBL" id="GBHO01019976">
    <property type="protein sequence ID" value="JAG23628.1"/>
    <property type="molecule type" value="Transcribed_RNA"/>
</dbReference>
<dbReference type="FunFam" id="3.40.50.720:FF:000214">
    <property type="entry name" value="L-xylulose reductase"/>
    <property type="match status" value="1"/>
</dbReference>
<dbReference type="InterPro" id="IPR036291">
    <property type="entry name" value="NAD(P)-bd_dom_sf"/>
</dbReference>
<dbReference type="EMBL" id="GDHC01019453">
    <property type="protein sequence ID" value="JAP99175.1"/>
    <property type="molecule type" value="Transcribed_RNA"/>
</dbReference>
<gene>
    <name evidence="5" type="primary">DER_1</name>
    <name evidence="9" type="synonym">DER</name>
    <name evidence="7" type="synonym">DER_0</name>
    <name evidence="6" type="synonym">DER_2</name>
    <name evidence="7" type="ORF">CM83_56592</name>
    <name evidence="5" type="ORF">CM83_56594</name>
    <name evidence="6" type="ORF">CM83_56596</name>
    <name evidence="9" type="ORF">g.76408</name>
</gene>
<dbReference type="InterPro" id="IPR051737">
    <property type="entry name" value="L-xylulose/Carbonyl_redctase"/>
</dbReference>
<dbReference type="InterPro" id="IPR002347">
    <property type="entry name" value="SDR_fam"/>
</dbReference>
<comment type="subunit">
    <text evidence="2">Homotetramer.</text>
</comment>
<dbReference type="PANTHER" id="PTHR44252">
    <property type="entry name" value="D-ERYTHRULOSE REDUCTASE"/>
    <property type="match status" value="1"/>
</dbReference>
<dbReference type="Pfam" id="PF13561">
    <property type="entry name" value="adh_short_C2"/>
    <property type="match status" value="1"/>
</dbReference>
<dbReference type="GO" id="GO:0006006">
    <property type="term" value="P:glucose metabolic process"/>
    <property type="evidence" value="ECO:0007669"/>
    <property type="project" value="TreeGrafter"/>
</dbReference>
<evidence type="ECO:0000313" key="8">
    <source>
        <dbReference type="EMBL" id="JAG50054.1"/>
    </source>
</evidence>
<accession>A0A0A9XW67</accession>
<dbReference type="EMBL" id="GBHO01019977">
    <property type="protein sequence ID" value="JAG23627.1"/>
    <property type="molecule type" value="Transcribed_RNA"/>
</dbReference>
<reference evidence="5" key="1">
    <citation type="journal article" date="2014" name="PLoS ONE">
        <title>Transcriptome-Based Identification of ABC Transporters in the Western Tarnished Plant Bug Lygus hesperus.</title>
        <authorList>
            <person name="Hull J.J."/>
            <person name="Chaney K."/>
            <person name="Geib S.M."/>
            <person name="Fabrick J.A."/>
            <person name="Brent C.S."/>
            <person name="Walsh D."/>
            <person name="Lavine L.C."/>
        </authorList>
    </citation>
    <scope>NUCLEOTIDE SEQUENCE</scope>
</reference>
<reference evidence="9" key="4">
    <citation type="journal article" date="2016" name="Gigascience">
        <title>De novo construction of an expanded transcriptome assembly for the western tarnished plant bug, Lygus hesperus.</title>
        <authorList>
            <person name="Tassone E.E."/>
            <person name="Geib S.M."/>
            <person name="Hall B."/>
            <person name="Fabrick J.A."/>
            <person name="Brent C.S."/>
            <person name="Hull J.J."/>
        </authorList>
    </citation>
    <scope>NUCLEOTIDE SEQUENCE</scope>
</reference>
<dbReference type="GO" id="GO:0005997">
    <property type="term" value="P:xylulose metabolic process"/>
    <property type="evidence" value="ECO:0007669"/>
    <property type="project" value="TreeGrafter"/>
</dbReference>
<organism evidence="5">
    <name type="scientific">Lygus hesperus</name>
    <name type="common">Western plant bug</name>
    <dbReference type="NCBI Taxonomy" id="30085"/>
    <lineage>
        <taxon>Eukaryota</taxon>
        <taxon>Metazoa</taxon>
        <taxon>Ecdysozoa</taxon>
        <taxon>Arthropoda</taxon>
        <taxon>Hexapoda</taxon>
        <taxon>Insecta</taxon>
        <taxon>Pterygota</taxon>
        <taxon>Neoptera</taxon>
        <taxon>Paraneoptera</taxon>
        <taxon>Hemiptera</taxon>
        <taxon>Heteroptera</taxon>
        <taxon>Panheteroptera</taxon>
        <taxon>Cimicomorpha</taxon>
        <taxon>Miridae</taxon>
        <taxon>Mirini</taxon>
        <taxon>Lygus</taxon>
    </lineage>
</organism>
<comment type="similarity">
    <text evidence="1">Belongs to the short-chain dehydrogenases/reductases (SDR) family.</text>
</comment>
<reference evidence="5" key="2">
    <citation type="submission" date="2014-07" db="EMBL/GenBank/DDBJ databases">
        <authorList>
            <person name="Hull J."/>
        </authorList>
    </citation>
    <scope>NUCLEOTIDE SEQUENCE</scope>
</reference>
<keyword evidence="3" id="KW-0521">NADP</keyword>
<protein>
    <submittedName>
        <fullName evidence="5">D-erythrulose reductase</fullName>
    </submittedName>
</protein>
<dbReference type="EMBL" id="GBHO01019978">
    <property type="protein sequence ID" value="JAG23626.1"/>
    <property type="molecule type" value="Transcribed_RNA"/>
</dbReference>
<dbReference type="Gene3D" id="3.40.50.720">
    <property type="entry name" value="NAD(P)-binding Rossmann-like Domain"/>
    <property type="match status" value="1"/>
</dbReference>
<dbReference type="AlphaFoldDB" id="A0A0A9XW67"/>
<evidence type="ECO:0000256" key="1">
    <source>
        <dbReference type="ARBA" id="ARBA00006484"/>
    </source>
</evidence>
<dbReference type="GO" id="GO:0050038">
    <property type="term" value="F:L-xylulose reductase (NADPH) activity"/>
    <property type="evidence" value="ECO:0007669"/>
    <property type="project" value="TreeGrafter"/>
</dbReference>
<dbReference type="PROSITE" id="PS00061">
    <property type="entry name" value="ADH_SHORT"/>
    <property type="match status" value="1"/>
</dbReference>
<evidence type="ECO:0000256" key="2">
    <source>
        <dbReference type="ARBA" id="ARBA00011881"/>
    </source>
</evidence>